<organism evidence="2 3">
    <name type="scientific">Lithohypha guttulata</name>
    <dbReference type="NCBI Taxonomy" id="1690604"/>
    <lineage>
        <taxon>Eukaryota</taxon>
        <taxon>Fungi</taxon>
        <taxon>Dikarya</taxon>
        <taxon>Ascomycota</taxon>
        <taxon>Pezizomycotina</taxon>
        <taxon>Eurotiomycetes</taxon>
        <taxon>Chaetothyriomycetidae</taxon>
        <taxon>Chaetothyriales</taxon>
        <taxon>Trichomeriaceae</taxon>
        <taxon>Lithohypha</taxon>
    </lineage>
</organism>
<comment type="caution">
    <text evidence="2">The sequence shown here is derived from an EMBL/GenBank/DDBJ whole genome shotgun (WGS) entry which is preliminary data.</text>
</comment>
<sequence length="257" mass="29256">MDRSVRLNPVAKRGGTLTPTERLSVTDRSDDGTTESDTDSDADLPSLPDLFSRRSEAPTNLYTTTVEGNVQQEQRYDKHDSVEIPESPSSNDCLNGSKDKDRAAAATEPDHDVTAETDKDLQQQELYGSNSPHPSISCPMQRASRNHGPRKPSEAADQISQGPVKELGKSSANVSEISFLGVYERRETPRGPEYRCLVERWLRPQDGIPREQIKEYDHEMAQKRRRQSLRKRQHDSDCDDMDARIRKKIRRWKEHSQ</sequence>
<feature type="compositionally biased region" description="Acidic residues" evidence="1">
    <location>
        <begin position="32"/>
        <end position="42"/>
    </location>
</feature>
<feature type="region of interest" description="Disordered" evidence="1">
    <location>
        <begin position="1"/>
        <end position="171"/>
    </location>
</feature>
<accession>A0ABR0JYM2</accession>
<feature type="compositionally biased region" description="Basic and acidic residues" evidence="1">
    <location>
        <begin position="97"/>
        <end position="122"/>
    </location>
</feature>
<dbReference type="EMBL" id="JAVRRG010000205">
    <property type="protein sequence ID" value="KAK5077686.1"/>
    <property type="molecule type" value="Genomic_DNA"/>
</dbReference>
<evidence type="ECO:0000256" key="1">
    <source>
        <dbReference type="SAM" id="MobiDB-lite"/>
    </source>
</evidence>
<feature type="compositionally biased region" description="Basic residues" evidence="1">
    <location>
        <begin position="223"/>
        <end position="233"/>
    </location>
</feature>
<feature type="compositionally biased region" description="Polar residues" evidence="1">
    <location>
        <begin position="57"/>
        <end position="73"/>
    </location>
</feature>
<evidence type="ECO:0000313" key="2">
    <source>
        <dbReference type="EMBL" id="KAK5077686.1"/>
    </source>
</evidence>
<keyword evidence="3" id="KW-1185">Reference proteome</keyword>
<feature type="compositionally biased region" description="Polar residues" evidence="1">
    <location>
        <begin position="123"/>
        <end position="134"/>
    </location>
</feature>
<reference evidence="2 3" key="1">
    <citation type="submission" date="2023-08" db="EMBL/GenBank/DDBJ databases">
        <title>Black Yeasts Isolated from many extreme environments.</title>
        <authorList>
            <person name="Coleine C."/>
            <person name="Stajich J.E."/>
            <person name="Selbmann L."/>
        </authorList>
    </citation>
    <scope>NUCLEOTIDE SEQUENCE [LARGE SCALE GENOMIC DNA]</scope>
    <source>
        <strain evidence="2 3">CCFEE 5885</strain>
    </source>
</reference>
<dbReference type="Proteomes" id="UP001345013">
    <property type="component" value="Unassembled WGS sequence"/>
</dbReference>
<evidence type="ECO:0000313" key="3">
    <source>
        <dbReference type="Proteomes" id="UP001345013"/>
    </source>
</evidence>
<feature type="region of interest" description="Disordered" evidence="1">
    <location>
        <begin position="217"/>
        <end position="243"/>
    </location>
</feature>
<gene>
    <name evidence="2" type="ORF">LTR24_009417</name>
</gene>
<proteinExistence type="predicted"/>
<name>A0ABR0JYM2_9EURO</name>
<protein>
    <submittedName>
        <fullName evidence="2">Uncharacterized protein</fullName>
    </submittedName>
</protein>